<feature type="domain" description="Helicase ATP-binding" evidence="10">
    <location>
        <begin position="227"/>
        <end position="409"/>
    </location>
</feature>
<dbReference type="CDD" id="cd17930">
    <property type="entry name" value="DEXHc_cas3"/>
    <property type="match status" value="1"/>
</dbReference>
<dbReference type="SMART" id="SM00487">
    <property type="entry name" value="DEXDc"/>
    <property type="match status" value="1"/>
</dbReference>
<dbReference type="AlphaFoldDB" id="A0A518HSD4"/>
<dbReference type="InterPro" id="IPR038257">
    <property type="entry name" value="CRISPR-assoc_Cas3_HD_sf"/>
</dbReference>
<evidence type="ECO:0000256" key="5">
    <source>
        <dbReference type="ARBA" id="ARBA00022741"/>
    </source>
</evidence>
<feature type="domain" description="HD Cas3-type" evidence="11">
    <location>
        <begin position="13"/>
        <end position="174"/>
    </location>
</feature>
<evidence type="ECO:0000259" key="11">
    <source>
        <dbReference type="PROSITE" id="PS51643"/>
    </source>
</evidence>
<dbReference type="PANTHER" id="PTHR47959:SF16">
    <property type="entry name" value="CRISPR-ASSOCIATED NUCLEASE_HELICASE CAS3-RELATED"/>
    <property type="match status" value="1"/>
</dbReference>
<evidence type="ECO:0000313" key="13">
    <source>
        <dbReference type="Proteomes" id="UP000319004"/>
    </source>
</evidence>
<sequence length="735" mass="81803">MRNVAIGDEVTPGAGDNASYFCAREMGEMAGWLHDLGKASTAFQDHIKHTKAEPVDSALAEQFPDDNAGGQTVDHSTAGARVADSMGGLGRLLSYAIAGHHAGLPDWTTKGRGNLRHRLTEKYIEPTDASVLACATRSRRLQSPKIKPSEGSGAFSASMLSRMIFSSLVDADYLWTERFYSEGAGGRISKQFDPAAFTEKLDKHLRQLRTEGAVNSIRREVLSACRNAAEDRKGFFSLHVPTGGGKTLASMAFALRHAAEHGLRRVVYAIPLTTIIEQTSNEFRKIFGNSEVLEHHSAIDPEDQLKSTPAQRLASENYSAPLIVTTNVQLLESLFAAKPSRCRKLHHLAGSVIVFDEVQMLPVGLLHPTLAVLTELVRNYGCSIVLCSATQPAIQFRESFPIGLKAVRPIISDPTTLHQRLKRNRVKIAGRLENDELVHRLASHHQVLCIVNTRRHAADLAADLPQAIHLSANLCAAHREQIVAEIRRCLSQGEQCRVVSTTVMEAGVDVDFPVVYRAEAGLDSIAQAAGRCNREGKRSSGDVWVFEYDRKTYRAIDMVSDGIAMFRQIADRYREDLLSPQAIDHYFRLLFWDRGGEDGKGWDHGLGGMSVMECLDGDDRRRQLAFQFATAAQRYRLIQSTQTPIVVPYEKGEKLIKSLLRMPPEKLSASWIRDWDRKSQRFSVGIYEFDHRKLLDNTTVMECHGRWVLCNPRAYDLTLGLRRDAIGMSPELLVQ</sequence>
<evidence type="ECO:0000256" key="2">
    <source>
        <dbReference type="ARBA" id="ARBA00009046"/>
    </source>
</evidence>
<evidence type="ECO:0000256" key="3">
    <source>
        <dbReference type="ARBA" id="ARBA00022722"/>
    </source>
</evidence>
<proteinExistence type="inferred from homology"/>
<reference evidence="12 13" key="1">
    <citation type="submission" date="2019-03" db="EMBL/GenBank/DDBJ databases">
        <title>Deep-cultivation of Planctomycetes and their phenomic and genomic characterization uncovers novel biology.</title>
        <authorList>
            <person name="Wiegand S."/>
            <person name="Jogler M."/>
            <person name="Boedeker C."/>
            <person name="Pinto D."/>
            <person name="Vollmers J."/>
            <person name="Rivas-Marin E."/>
            <person name="Kohn T."/>
            <person name="Peeters S.H."/>
            <person name="Heuer A."/>
            <person name="Rast P."/>
            <person name="Oberbeckmann S."/>
            <person name="Bunk B."/>
            <person name="Jeske O."/>
            <person name="Meyerdierks A."/>
            <person name="Storesund J.E."/>
            <person name="Kallscheuer N."/>
            <person name="Luecker S."/>
            <person name="Lage O.M."/>
            <person name="Pohl T."/>
            <person name="Merkel B.J."/>
            <person name="Hornburger P."/>
            <person name="Mueller R.-W."/>
            <person name="Bruemmer F."/>
            <person name="Labrenz M."/>
            <person name="Spormann A.M."/>
            <person name="Op den Camp H."/>
            <person name="Overmann J."/>
            <person name="Amann R."/>
            <person name="Jetten M.S.M."/>
            <person name="Mascher T."/>
            <person name="Medema M.H."/>
            <person name="Devos D.P."/>
            <person name="Kaster A.-K."/>
            <person name="Ovreas L."/>
            <person name="Rohde M."/>
            <person name="Galperin M.Y."/>
            <person name="Jogler C."/>
        </authorList>
    </citation>
    <scope>NUCLEOTIDE SEQUENCE [LARGE SCALE GENOMIC DNA]</scope>
    <source>
        <strain evidence="12 13">Enr13</strain>
    </source>
</reference>
<dbReference type="InterPro" id="IPR006474">
    <property type="entry name" value="Helicase_Cas3_CRISPR-ass_core"/>
</dbReference>
<dbReference type="GO" id="GO:0016787">
    <property type="term" value="F:hydrolase activity"/>
    <property type="evidence" value="ECO:0007669"/>
    <property type="project" value="UniProtKB-KW"/>
</dbReference>
<dbReference type="EMBL" id="CP037423">
    <property type="protein sequence ID" value="QDV43724.1"/>
    <property type="molecule type" value="Genomic_DNA"/>
</dbReference>
<protein>
    <submittedName>
        <fullName evidence="12">DEAD/DEAH box helicase</fullName>
    </submittedName>
</protein>
<keyword evidence="13" id="KW-1185">Reference proteome</keyword>
<dbReference type="PROSITE" id="PS51643">
    <property type="entry name" value="HD_CAS3"/>
    <property type="match status" value="1"/>
</dbReference>
<dbReference type="NCBIfam" id="TIGR01587">
    <property type="entry name" value="cas3_core"/>
    <property type="match status" value="1"/>
</dbReference>
<organism evidence="12 13">
    <name type="scientific">Stieleria neptunia</name>
    <dbReference type="NCBI Taxonomy" id="2527979"/>
    <lineage>
        <taxon>Bacteria</taxon>
        <taxon>Pseudomonadati</taxon>
        <taxon>Planctomycetota</taxon>
        <taxon>Planctomycetia</taxon>
        <taxon>Pirellulales</taxon>
        <taxon>Pirellulaceae</taxon>
        <taxon>Stieleria</taxon>
    </lineage>
</organism>
<dbReference type="GO" id="GO:0005524">
    <property type="term" value="F:ATP binding"/>
    <property type="evidence" value="ECO:0007669"/>
    <property type="project" value="UniProtKB-KW"/>
</dbReference>
<keyword evidence="4" id="KW-0479">Metal-binding</keyword>
<dbReference type="Gene3D" id="1.10.3210.30">
    <property type="match status" value="1"/>
</dbReference>
<accession>A0A518HSD4</accession>
<keyword evidence="7 12" id="KW-0347">Helicase</keyword>
<evidence type="ECO:0000256" key="6">
    <source>
        <dbReference type="ARBA" id="ARBA00022801"/>
    </source>
</evidence>
<keyword evidence="6" id="KW-0378">Hydrolase</keyword>
<evidence type="ECO:0000256" key="4">
    <source>
        <dbReference type="ARBA" id="ARBA00022723"/>
    </source>
</evidence>
<evidence type="ECO:0000256" key="9">
    <source>
        <dbReference type="ARBA" id="ARBA00023118"/>
    </source>
</evidence>
<dbReference type="PROSITE" id="PS51192">
    <property type="entry name" value="HELICASE_ATP_BIND_1"/>
    <property type="match status" value="1"/>
</dbReference>
<evidence type="ECO:0000256" key="8">
    <source>
        <dbReference type="ARBA" id="ARBA00022840"/>
    </source>
</evidence>
<dbReference type="NCBIfam" id="TIGR01596">
    <property type="entry name" value="cas3_HD"/>
    <property type="match status" value="1"/>
</dbReference>
<dbReference type="GO" id="GO:0046872">
    <property type="term" value="F:metal ion binding"/>
    <property type="evidence" value="ECO:0007669"/>
    <property type="project" value="UniProtKB-KW"/>
</dbReference>
<dbReference type="InterPro" id="IPR011545">
    <property type="entry name" value="DEAD/DEAH_box_helicase_dom"/>
</dbReference>
<evidence type="ECO:0000313" key="12">
    <source>
        <dbReference type="EMBL" id="QDV43724.1"/>
    </source>
</evidence>
<dbReference type="GO" id="GO:0051607">
    <property type="term" value="P:defense response to virus"/>
    <property type="evidence" value="ECO:0007669"/>
    <property type="project" value="UniProtKB-KW"/>
</dbReference>
<dbReference type="Proteomes" id="UP000319004">
    <property type="component" value="Chromosome"/>
</dbReference>
<comment type="similarity">
    <text evidence="2">In the central section; belongs to the CRISPR-associated helicase Cas3 family.</text>
</comment>
<evidence type="ECO:0000256" key="1">
    <source>
        <dbReference type="ARBA" id="ARBA00006847"/>
    </source>
</evidence>
<evidence type="ECO:0000256" key="7">
    <source>
        <dbReference type="ARBA" id="ARBA00022806"/>
    </source>
</evidence>
<keyword evidence="3" id="KW-0540">Nuclease</keyword>
<dbReference type="Pfam" id="PF22590">
    <property type="entry name" value="Cas3-like_C_2"/>
    <property type="match status" value="1"/>
</dbReference>
<dbReference type="InterPro" id="IPR014001">
    <property type="entry name" value="Helicase_ATP-bd"/>
</dbReference>
<dbReference type="GO" id="GO:0003676">
    <property type="term" value="F:nucleic acid binding"/>
    <property type="evidence" value="ECO:0007669"/>
    <property type="project" value="InterPro"/>
</dbReference>
<dbReference type="InterPro" id="IPR050079">
    <property type="entry name" value="DEAD_box_RNA_helicase"/>
</dbReference>
<dbReference type="GO" id="GO:0003724">
    <property type="term" value="F:RNA helicase activity"/>
    <property type="evidence" value="ECO:0007669"/>
    <property type="project" value="TreeGrafter"/>
</dbReference>
<gene>
    <name evidence="12" type="ORF">Enr13x_35820</name>
</gene>
<dbReference type="InterPro" id="IPR006483">
    <property type="entry name" value="CRISPR-assoc_Cas3_HD"/>
</dbReference>
<dbReference type="Pfam" id="PF18019">
    <property type="entry name" value="Cas3_HD"/>
    <property type="match status" value="1"/>
</dbReference>
<keyword evidence="5" id="KW-0547">Nucleotide-binding</keyword>
<keyword evidence="8" id="KW-0067">ATP-binding</keyword>
<dbReference type="Gene3D" id="3.40.50.300">
    <property type="entry name" value="P-loop containing nucleotide triphosphate hydrolases"/>
    <property type="match status" value="2"/>
</dbReference>
<name>A0A518HSD4_9BACT</name>
<comment type="similarity">
    <text evidence="1">In the N-terminal section; belongs to the CRISPR-associated nuclease Cas3-HD family.</text>
</comment>
<dbReference type="GO" id="GO:0005829">
    <property type="term" value="C:cytosol"/>
    <property type="evidence" value="ECO:0007669"/>
    <property type="project" value="TreeGrafter"/>
</dbReference>
<dbReference type="GO" id="GO:0004518">
    <property type="term" value="F:nuclease activity"/>
    <property type="evidence" value="ECO:0007669"/>
    <property type="project" value="UniProtKB-KW"/>
</dbReference>
<dbReference type="Pfam" id="PF00270">
    <property type="entry name" value="DEAD"/>
    <property type="match status" value="1"/>
</dbReference>
<dbReference type="SUPFAM" id="SSF52540">
    <property type="entry name" value="P-loop containing nucleoside triphosphate hydrolases"/>
    <property type="match status" value="1"/>
</dbReference>
<dbReference type="InterPro" id="IPR027417">
    <property type="entry name" value="P-loop_NTPase"/>
</dbReference>
<keyword evidence="9" id="KW-0051">Antiviral defense</keyword>
<dbReference type="CDD" id="cd09641">
    <property type="entry name" value="Cas3''_I"/>
    <property type="match status" value="1"/>
</dbReference>
<dbReference type="PANTHER" id="PTHR47959">
    <property type="entry name" value="ATP-DEPENDENT RNA HELICASE RHLE-RELATED"/>
    <property type="match status" value="1"/>
</dbReference>
<evidence type="ECO:0000259" key="10">
    <source>
        <dbReference type="PROSITE" id="PS51192"/>
    </source>
</evidence>
<dbReference type="KEGG" id="snep:Enr13x_35820"/>
<dbReference type="InterPro" id="IPR054712">
    <property type="entry name" value="Cas3-like_dom"/>
</dbReference>